<evidence type="ECO:0000259" key="9">
    <source>
        <dbReference type="Pfam" id="PF16901"/>
    </source>
</evidence>
<dbReference type="OMA" id="KCVNHTE"/>
<dbReference type="Gene3D" id="3.30.9.10">
    <property type="entry name" value="D-Amino Acid Oxidase, subunit A, domain 2"/>
    <property type="match status" value="1"/>
</dbReference>
<feature type="domain" description="Alpha-glycerophosphate oxidase C-terminal" evidence="9">
    <location>
        <begin position="452"/>
        <end position="577"/>
    </location>
</feature>
<keyword evidence="4" id="KW-0274">FAD</keyword>
<dbReference type="WormBase" id="Y50E8A.6">
    <property type="protein sequence ID" value="CE40165"/>
    <property type="gene ID" value="WBGene00013049"/>
</dbReference>
<dbReference type="PRINTS" id="PR01001">
    <property type="entry name" value="FADG3PDH"/>
</dbReference>
<dbReference type="PhylomeDB" id="Q9NAF2"/>
<dbReference type="PIR" id="T31610">
    <property type="entry name" value="T31610"/>
</dbReference>
<dbReference type="GeneID" id="190107"/>
<dbReference type="AGR" id="WB:WBGene00013049"/>
<keyword evidence="5 6" id="KW-0560">Oxidoreductase</keyword>
<dbReference type="EC" id="1.1.5.3" evidence="6"/>
<organism evidence="10 11">
    <name type="scientific">Caenorhabditis elegans</name>
    <dbReference type="NCBI Taxonomy" id="6239"/>
    <lineage>
        <taxon>Eukaryota</taxon>
        <taxon>Metazoa</taxon>
        <taxon>Ecdysozoa</taxon>
        <taxon>Nematoda</taxon>
        <taxon>Chromadorea</taxon>
        <taxon>Rhabditida</taxon>
        <taxon>Rhabditina</taxon>
        <taxon>Rhabditomorpha</taxon>
        <taxon>Rhabditoidea</taxon>
        <taxon>Rhabditidae</taxon>
        <taxon>Peloderinae</taxon>
        <taxon>Caenorhabditis</taxon>
    </lineage>
</organism>
<protein>
    <recommendedName>
        <fullName evidence="6">Glycerol-3-phosphate dehydrogenase</fullName>
        <ecNumber evidence="6">1.1.5.3</ecNumber>
    </recommendedName>
</protein>
<dbReference type="Bgee" id="WBGene00013049">
    <property type="expression patterns" value="Expressed in material anatomical entity and 2 other cell types or tissues"/>
</dbReference>
<gene>
    <name evidence="10" type="ORF">CELE_Y50E8A.6</name>
    <name evidence="10 12" type="ORF">Y50E8A.6</name>
</gene>
<proteinExistence type="inferred from homology"/>
<dbReference type="FunFam" id="1.10.8.870:FF:000013">
    <property type="entry name" value="Glycerol-3-phosphate dehydrogenase"/>
    <property type="match status" value="1"/>
</dbReference>
<accession>Q9NAF2</accession>
<dbReference type="InterPro" id="IPR000447">
    <property type="entry name" value="G3P_DH_FAD-dep"/>
</dbReference>
<dbReference type="GO" id="GO:0004368">
    <property type="term" value="F:glycerol-3-phosphate dehydrogenase (quinone) activity"/>
    <property type="evidence" value="ECO:0000318"/>
    <property type="project" value="GO_Central"/>
</dbReference>
<evidence type="ECO:0000256" key="5">
    <source>
        <dbReference type="ARBA" id="ARBA00023002"/>
    </source>
</evidence>
<evidence type="ECO:0000259" key="8">
    <source>
        <dbReference type="Pfam" id="PF01266"/>
    </source>
</evidence>
<evidence type="ECO:0000313" key="11">
    <source>
        <dbReference type="Proteomes" id="UP000001940"/>
    </source>
</evidence>
<dbReference type="InterPro" id="IPR031656">
    <property type="entry name" value="DAO_C"/>
</dbReference>
<dbReference type="InterPro" id="IPR036188">
    <property type="entry name" value="FAD/NAD-bd_sf"/>
</dbReference>
<dbReference type="KEGG" id="cel:CELE_Y50E8A.6"/>
<reference evidence="10 11" key="1">
    <citation type="journal article" date="1998" name="Science">
        <title>Genome sequence of the nematode C. elegans: a platform for investigating biology.</title>
        <authorList>
            <consortium name="The C. elegans sequencing consortium"/>
            <person name="Sulson J.E."/>
            <person name="Waterston R."/>
        </authorList>
    </citation>
    <scope>NUCLEOTIDE SEQUENCE [LARGE SCALE GENOMIC DNA]</scope>
    <source>
        <strain evidence="10 11">Bristol N2</strain>
    </source>
</reference>
<comment type="catalytic activity">
    <reaction evidence="6">
        <text>a quinone + sn-glycerol 3-phosphate = dihydroxyacetone phosphate + a quinol</text>
        <dbReference type="Rhea" id="RHEA:18977"/>
        <dbReference type="ChEBI" id="CHEBI:24646"/>
        <dbReference type="ChEBI" id="CHEBI:57597"/>
        <dbReference type="ChEBI" id="CHEBI:57642"/>
        <dbReference type="ChEBI" id="CHEBI:132124"/>
        <dbReference type="EC" id="1.1.5.3"/>
    </reaction>
</comment>
<evidence type="ECO:0000256" key="7">
    <source>
        <dbReference type="SAM" id="SignalP"/>
    </source>
</evidence>
<dbReference type="EMBL" id="BX284605">
    <property type="protein sequence ID" value="CAB55049.2"/>
    <property type="molecule type" value="Genomic_DNA"/>
</dbReference>
<dbReference type="CTD" id="190107"/>
<feature type="chain" id="PRO_5004331680" description="Glycerol-3-phosphate dehydrogenase" evidence="7">
    <location>
        <begin position="20"/>
        <end position="609"/>
    </location>
</feature>
<dbReference type="InterPro" id="IPR006076">
    <property type="entry name" value="FAD-dep_OxRdtase"/>
</dbReference>
<keyword evidence="11" id="KW-1185">Reference proteome</keyword>
<dbReference type="GO" id="GO:0006072">
    <property type="term" value="P:glycerol-3-phosphate metabolic process"/>
    <property type="evidence" value="ECO:0000318"/>
    <property type="project" value="GO_Central"/>
</dbReference>
<evidence type="ECO:0000256" key="4">
    <source>
        <dbReference type="ARBA" id="ARBA00022827"/>
    </source>
</evidence>
<evidence type="ECO:0000313" key="10">
    <source>
        <dbReference type="EMBL" id="CAB55049.2"/>
    </source>
</evidence>
<dbReference type="STRING" id="6239.Y50E8A.6.1"/>
<keyword evidence="3 6" id="KW-0285">Flavoprotein</keyword>
<evidence type="ECO:0000256" key="2">
    <source>
        <dbReference type="ARBA" id="ARBA00007330"/>
    </source>
</evidence>
<evidence type="ECO:0000313" key="12">
    <source>
        <dbReference type="WormBase" id="Y50E8A.6"/>
    </source>
</evidence>
<dbReference type="Pfam" id="PF16901">
    <property type="entry name" value="DAO_C"/>
    <property type="match status" value="1"/>
</dbReference>
<dbReference type="FunCoup" id="Q9NAF2">
    <property type="interactions" value="215"/>
</dbReference>
<dbReference type="SUPFAM" id="SSF54373">
    <property type="entry name" value="FAD-linked reductases, C-terminal domain"/>
    <property type="match status" value="1"/>
</dbReference>
<dbReference type="UCSC" id="Y50E8A.6">
    <property type="organism name" value="c. elegans"/>
</dbReference>
<keyword evidence="7" id="KW-0732">Signal</keyword>
<evidence type="ECO:0000256" key="1">
    <source>
        <dbReference type="ARBA" id="ARBA00001974"/>
    </source>
</evidence>
<evidence type="ECO:0000256" key="6">
    <source>
        <dbReference type="RuleBase" id="RU361217"/>
    </source>
</evidence>
<feature type="domain" description="FAD dependent oxidoreductase" evidence="8">
    <location>
        <begin position="64"/>
        <end position="428"/>
    </location>
</feature>
<dbReference type="eggNOG" id="KOG0042">
    <property type="taxonomic scope" value="Eukaryota"/>
</dbReference>
<dbReference type="InterPro" id="IPR038299">
    <property type="entry name" value="DAO_C_sf"/>
</dbReference>
<sequence>MISRLLLQKSGILALGATAASTVAVWQTRTGFSKIREAPTGSTPGSLPTRESIIESLKTEKRFDVLVIGGGSAGAGVALDAQTRGLKTAMVEYGDYCSGTSSKSSKLLHGGVKYLETALKEFDYEHYQIVQEGLNERLNIMKSAPFLSQTFPVLVPTYKWWQKIYYWGGVKVYDFLAGKNVLKPSKFVSKEEAIEICPTIRQEGLKGAMLYYDGQGNDARLVLVVALTAIRNGAKCVNHTECIGLLKDSYGKVNGALVKDHISGETYEIHSKVVVNATGPFNDHIREMADETRNKIIVGSSGIHLTVAKYFCPGNAGLIVPKSSDGRVIFAFPWENVTIVGTTDDPTEPSHSPTVTEKEIQYILKEMNRAFEKEYEIKREDVTSIWSGIRGLVQDPKRQKEHNSLARGHLVDVGPTGLITIAGGKLTTFRHMAEETVNKLLDINKILEAQPCVTRGMMFEGAHNYTSMLYRTISQNYGIEEQVATHLCQTYGDKVYEVLKLCKSTGQKFPVIGHRLHPDFPFLEAEVRYAVKEYARIPADILARRTRLSLLDARAARQVLPRIVAIMAEELKWSPSEQIFYFDEGMKFLKVENGSVQSWKKEHSGVELP</sequence>
<dbReference type="PaxDb" id="6239-Y50E8A.6"/>
<dbReference type="PANTHER" id="PTHR11985:SF10">
    <property type="entry name" value="GLYCEROL-3-PHOSPHATE DEHYDROGENASE"/>
    <property type="match status" value="1"/>
</dbReference>
<dbReference type="RefSeq" id="NP_506640.2">
    <property type="nucleotide sequence ID" value="NM_074239.3"/>
</dbReference>
<dbReference type="SMR" id="Q9NAF2"/>
<dbReference type="PROSITE" id="PS00977">
    <property type="entry name" value="FAD_G3PDH_1"/>
    <property type="match status" value="1"/>
</dbReference>
<name>Q9NAF2_CAEEL</name>
<dbReference type="Gene3D" id="1.10.8.870">
    <property type="entry name" value="Alpha-glycerophosphate oxidase, cap domain"/>
    <property type="match status" value="1"/>
</dbReference>
<dbReference type="PANTHER" id="PTHR11985">
    <property type="entry name" value="GLYCEROL-3-PHOSPHATE DEHYDROGENASE"/>
    <property type="match status" value="1"/>
</dbReference>
<dbReference type="Gene3D" id="3.50.50.60">
    <property type="entry name" value="FAD/NAD(P)-binding domain"/>
    <property type="match status" value="1"/>
</dbReference>
<dbReference type="SUPFAM" id="SSF51905">
    <property type="entry name" value="FAD/NAD(P)-binding domain"/>
    <property type="match status" value="1"/>
</dbReference>
<dbReference type="Pfam" id="PF01266">
    <property type="entry name" value="DAO"/>
    <property type="match status" value="1"/>
</dbReference>
<dbReference type="InParanoid" id="Q9NAF2"/>
<evidence type="ECO:0000256" key="3">
    <source>
        <dbReference type="ARBA" id="ARBA00022630"/>
    </source>
</evidence>
<comment type="cofactor">
    <cofactor evidence="1 6">
        <name>FAD</name>
        <dbReference type="ChEBI" id="CHEBI:57692"/>
    </cofactor>
</comment>
<dbReference type="GO" id="GO:0006127">
    <property type="term" value="P:glycerol-3-phosphate shuttle"/>
    <property type="evidence" value="ECO:0000318"/>
    <property type="project" value="GO_Central"/>
</dbReference>
<feature type="signal peptide" evidence="7">
    <location>
        <begin position="1"/>
        <end position="19"/>
    </location>
</feature>
<dbReference type="HOGENOM" id="CLU_015740_4_1_1"/>
<dbReference type="AlphaFoldDB" id="Q9NAF2"/>
<dbReference type="Proteomes" id="UP000001940">
    <property type="component" value="Chromosome V"/>
</dbReference>
<dbReference type="OrthoDB" id="264015at2759"/>
<dbReference type="GO" id="GO:0005739">
    <property type="term" value="C:mitochondrion"/>
    <property type="evidence" value="ECO:0000318"/>
    <property type="project" value="GO_Central"/>
</dbReference>
<comment type="similarity">
    <text evidence="2 6">Belongs to the FAD-dependent glycerol-3-phosphate dehydrogenase family.</text>
</comment>